<organism evidence="3 4">
    <name type="scientific">Streptomyces sp. 900129855</name>
    <dbReference type="NCBI Taxonomy" id="3155129"/>
    <lineage>
        <taxon>Bacteria</taxon>
        <taxon>Bacillati</taxon>
        <taxon>Actinomycetota</taxon>
        <taxon>Actinomycetes</taxon>
        <taxon>Kitasatosporales</taxon>
        <taxon>Streptomycetaceae</taxon>
        <taxon>Streptomyces</taxon>
    </lineage>
</organism>
<proteinExistence type="predicted"/>
<dbReference type="PROSITE" id="PS51257">
    <property type="entry name" value="PROKAR_LIPOPROTEIN"/>
    <property type="match status" value="1"/>
</dbReference>
<reference evidence="3 4" key="1">
    <citation type="submission" date="2024-06" db="EMBL/GenBank/DDBJ databases">
        <title>The Natural Products Discovery Center: Release of the First 8490 Sequenced Strains for Exploring Actinobacteria Biosynthetic Diversity.</title>
        <authorList>
            <person name="Kalkreuter E."/>
            <person name="Kautsar S.A."/>
            <person name="Yang D."/>
            <person name="Bader C.D."/>
            <person name="Teijaro C.N."/>
            <person name="Fluegel L."/>
            <person name="Davis C.M."/>
            <person name="Simpson J.R."/>
            <person name="Lauterbach L."/>
            <person name="Steele A.D."/>
            <person name="Gui C."/>
            <person name="Meng S."/>
            <person name="Li G."/>
            <person name="Viehrig K."/>
            <person name="Ye F."/>
            <person name="Su P."/>
            <person name="Kiefer A.F."/>
            <person name="Nichols A."/>
            <person name="Cepeda A.J."/>
            <person name="Yan W."/>
            <person name="Fan B."/>
            <person name="Jiang Y."/>
            <person name="Adhikari A."/>
            <person name="Zheng C.-J."/>
            <person name="Schuster L."/>
            <person name="Cowan T.M."/>
            <person name="Smanski M.J."/>
            <person name="Chevrette M.G."/>
            <person name="De Carvalho L.P.S."/>
            <person name="Shen B."/>
        </authorList>
    </citation>
    <scope>NUCLEOTIDE SEQUENCE [LARGE SCALE GENOMIC DNA]</scope>
    <source>
        <strain evidence="3 4">NPDC033843</strain>
    </source>
</reference>
<evidence type="ECO:0000313" key="3">
    <source>
        <dbReference type="EMBL" id="MEU3780087.1"/>
    </source>
</evidence>
<dbReference type="RefSeq" id="WP_361701217.1">
    <property type="nucleotide sequence ID" value="NZ_JBEZVE010000003.1"/>
</dbReference>
<accession>A0ABV2ZC12</accession>
<gene>
    <name evidence="3" type="ORF">AB0E89_05755</name>
</gene>
<evidence type="ECO:0000313" key="4">
    <source>
        <dbReference type="Proteomes" id="UP001550739"/>
    </source>
</evidence>
<dbReference type="Proteomes" id="UP001550739">
    <property type="component" value="Unassembled WGS sequence"/>
</dbReference>
<keyword evidence="2" id="KW-0732">Signal</keyword>
<feature type="region of interest" description="Disordered" evidence="1">
    <location>
        <begin position="28"/>
        <end position="51"/>
    </location>
</feature>
<feature type="signal peptide" evidence="2">
    <location>
        <begin position="1"/>
        <end position="24"/>
    </location>
</feature>
<protein>
    <recommendedName>
        <fullName evidence="5">Lipoprotein</fullName>
    </recommendedName>
</protein>
<dbReference type="EMBL" id="JBEZVE010000003">
    <property type="protein sequence ID" value="MEU3780087.1"/>
    <property type="molecule type" value="Genomic_DNA"/>
</dbReference>
<feature type="chain" id="PRO_5046986834" description="Lipoprotein" evidence="2">
    <location>
        <begin position="25"/>
        <end position="261"/>
    </location>
</feature>
<sequence>MKRTSGARLCATAAMGALSLSLLTACSDDGSKDTADSKPSASVSASTSSSAPAAKALTAAELEKLLLAQGDVKGYKVGPQDASAATSKSALKVDKAACNPIAWATNGLAPGDTDANATNSLTEEKPTAATAQPKDLEDAFSIRMTYVGLSSYEADGAEKTMKALSDGVTACAGGYGFSVDGSTSKVAKVAAEKDSGKGEESVAFLQEMTADGQKTTAHTEVVRKGSTLVTFFKVDFAKLAKGGDMGPVPVAVIDAQLAKLK</sequence>
<evidence type="ECO:0000256" key="1">
    <source>
        <dbReference type="SAM" id="MobiDB-lite"/>
    </source>
</evidence>
<evidence type="ECO:0000256" key="2">
    <source>
        <dbReference type="SAM" id="SignalP"/>
    </source>
</evidence>
<feature type="compositionally biased region" description="Low complexity" evidence="1">
    <location>
        <begin position="37"/>
        <end position="51"/>
    </location>
</feature>
<comment type="caution">
    <text evidence="3">The sequence shown here is derived from an EMBL/GenBank/DDBJ whole genome shotgun (WGS) entry which is preliminary data.</text>
</comment>
<name>A0ABV2ZC12_9ACTN</name>
<keyword evidence="4" id="KW-1185">Reference proteome</keyword>
<evidence type="ECO:0008006" key="5">
    <source>
        <dbReference type="Google" id="ProtNLM"/>
    </source>
</evidence>